<proteinExistence type="predicted"/>
<gene>
    <name evidence="2" type="ORF">O7A60_17370</name>
</gene>
<protein>
    <submittedName>
        <fullName evidence="2">Uncharacterized protein</fullName>
    </submittedName>
</protein>
<reference evidence="2 3" key="1">
    <citation type="submission" date="2022-12" db="EMBL/GenBank/DDBJ databases">
        <authorList>
            <person name="Muema E."/>
        </authorList>
    </citation>
    <scope>NUCLEOTIDE SEQUENCE [LARGE SCALE GENOMIC DNA]</scope>
    <source>
        <strain evidence="3">1326</strain>
    </source>
</reference>
<organism evidence="2 3">
    <name type="scientific">Mesorhizobium salmacidum</name>
    <dbReference type="NCBI Taxonomy" id="3015171"/>
    <lineage>
        <taxon>Bacteria</taxon>
        <taxon>Pseudomonadati</taxon>
        <taxon>Pseudomonadota</taxon>
        <taxon>Alphaproteobacteria</taxon>
        <taxon>Hyphomicrobiales</taxon>
        <taxon>Phyllobacteriaceae</taxon>
        <taxon>Mesorhizobium</taxon>
    </lineage>
</organism>
<comment type="caution">
    <text evidence="2">The sequence shown here is derived from an EMBL/GenBank/DDBJ whole genome shotgun (WGS) entry which is preliminary data.</text>
</comment>
<feature type="compositionally biased region" description="Polar residues" evidence="1">
    <location>
        <begin position="260"/>
        <end position="270"/>
    </location>
</feature>
<dbReference type="EMBL" id="JAPYKS010000012">
    <property type="protein sequence ID" value="MEI9410526.1"/>
    <property type="molecule type" value="Genomic_DNA"/>
</dbReference>
<evidence type="ECO:0000313" key="3">
    <source>
        <dbReference type="Proteomes" id="UP001387293"/>
    </source>
</evidence>
<sequence>MVDRKNREDWKRERSLLALGEALRGEDDASLVSIGDRADPSWREDAATRHRLARSRRETKASPPQSVAGEASRFPPDEEQPFEADDAWRSRGQIGTSDLPPEMPRARLAPEEPPAAGRAHDATGSRATGRAGPSSNGGTDESPGRIGALISRLRKAMSRKPSVEADDLSSEFGLPAFADNGRPANVPIFPTYPKPGFGPRQAAGLDYSQSPFQPGSEAGYGRQMASPSRSPLMPQWGLHPAPPLPSSPYAQPMGYPPAQPWSQAGHTQATAGPYAAQMPYPPPPAPTRPPAAPHARPIPVKEGGEQPSVEEIRASLREFHEAVRELTESRTRRRYF</sequence>
<feature type="region of interest" description="Disordered" evidence="1">
    <location>
        <begin position="35"/>
        <end position="168"/>
    </location>
</feature>
<feature type="compositionally biased region" description="Basic and acidic residues" evidence="1">
    <location>
        <begin position="36"/>
        <end position="48"/>
    </location>
</feature>
<name>A0ABU8KXS7_9HYPH</name>
<evidence type="ECO:0000256" key="1">
    <source>
        <dbReference type="SAM" id="MobiDB-lite"/>
    </source>
</evidence>
<accession>A0ABU8KXS7</accession>
<keyword evidence="3" id="KW-1185">Reference proteome</keyword>
<evidence type="ECO:0000313" key="2">
    <source>
        <dbReference type="EMBL" id="MEI9410526.1"/>
    </source>
</evidence>
<feature type="region of interest" description="Disordered" evidence="1">
    <location>
        <begin position="189"/>
        <end position="308"/>
    </location>
</feature>
<dbReference type="RefSeq" id="WP_337107284.1">
    <property type="nucleotide sequence ID" value="NZ_JAPYKS010000012.1"/>
</dbReference>
<feature type="compositionally biased region" description="Pro residues" evidence="1">
    <location>
        <begin position="279"/>
        <end position="292"/>
    </location>
</feature>
<dbReference type="Proteomes" id="UP001387293">
    <property type="component" value="Unassembled WGS sequence"/>
</dbReference>